<keyword evidence="1" id="KW-0812">Transmembrane</keyword>
<keyword evidence="3" id="KW-1185">Reference proteome</keyword>
<feature type="transmembrane region" description="Helical" evidence="1">
    <location>
        <begin position="48"/>
        <end position="67"/>
    </location>
</feature>
<dbReference type="Proteomes" id="UP001348817">
    <property type="component" value="Chromosome"/>
</dbReference>
<sequence>MRIMNLINIILVLGFGLVNGFLASYFFLGPKSKHEELLADFWPHLISRFGFMMLPAVIFVLILYLLNLLMTSVSREKMENRQAYCLKVALLALLVLAVFDFAGCLIFFQAFA</sequence>
<organism evidence="2 3">
    <name type="scientific">Fulvitalea axinellae</name>
    <dbReference type="NCBI Taxonomy" id="1182444"/>
    <lineage>
        <taxon>Bacteria</taxon>
        <taxon>Pseudomonadati</taxon>
        <taxon>Bacteroidota</taxon>
        <taxon>Cytophagia</taxon>
        <taxon>Cytophagales</taxon>
        <taxon>Persicobacteraceae</taxon>
        <taxon>Fulvitalea</taxon>
    </lineage>
</organism>
<feature type="transmembrane region" description="Helical" evidence="1">
    <location>
        <begin position="7"/>
        <end position="28"/>
    </location>
</feature>
<feature type="transmembrane region" description="Helical" evidence="1">
    <location>
        <begin position="88"/>
        <end position="111"/>
    </location>
</feature>
<dbReference type="AlphaFoldDB" id="A0AAU9C9S1"/>
<keyword evidence="1" id="KW-1133">Transmembrane helix</keyword>
<dbReference type="RefSeq" id="WP_338394024.1">
    <property type="nucleotide sequence ID" value="NZ_AP025314.1"/>
</dbReference>
<proteinExistence type="predicted"/>
<gene>
    <name evidence="2" type="ORF">FUAX_12210</name>
</gene>
<dbReference type="EMBL" id="AP025314">
    <property type="protein sequence ID" value="BDD08789.1"/>
    <property type="molecule type" value="Genomic_DNA"/>
</dbReference>
<evidence type="ECO:0000256" key="1">
    <source>
        <dbReference type="SAM" id="Phobius"/>
    </source>
</evidence>
<reference evidence="2 3" key="1">
    <citation type="submission" date="2021-12" db="EMBL/GenBank/DDBJ databases">
        <title>Genome sequencing of bacteria with rrn-lacking chromosome and rrn-plasmid.</title>
        <authorList>
            <person name="Anda M."/>
            <person name="Iwasaki W."/>
        </authorList>
    </citation>
    <scope>NUCLEOTIDE SEQUENCE [LARGE SCALE GENOMIC DNA]</scope>
    <source>
        <strain evidence="2 3">DSM 100852</strain>
    </source>
</reference>
<evidence type="ECO:0000313" key="2">
    <source>
        <dbReference type="EMBL" id="BDD08789.1"/>
    </source>
</evidence>
<protein>
    <submittedName>
        <fullName evidence="2">Uncharacterized protein</fullName>
    </submittedName>
</protein>
<name>A0AAU9C9S1_9BACT</name>
<keyword evidence="1" id="KW-0472">Membrane</keyword>
<accession>A0AAU9C9S1</accession>
<dbReference type="KEGG" id="fax:FUAX_12210"/>
<evidence type="ECO:0000313" key="3">
    <source>
        <dbReference type="Proteomes" id="UP001348817"/>
    </source>
</evidence>